<evidence type="ECO:0000313" key="3">
    <source>
        <dbReference type="Proteomes" id="UP000644548"/>
    </source>
</evidence>
<dbReference type="EMBL" id="BMQN01000001">
    <property type="protein sequence ID" value="GGR81096.1"/>
    <property type="molecule type" value="Genomic_DNA"/>
</dbReference>
<organism evidence="2 3">
    <name type="scientific">Deinococcus sedimenti</name>
    <dbReference type="NCBI Taxonomy" id="1867090"/>
    <lineage>
        <taxon>Bacteria</taxon>
        <taxon>Thermotogati</taxon>
        <taxon>Deinococcota</taxon>
        <taxon>Deinococci</taxon>
        <taxon>Deinococcales</taxon>
        <taxon>Deinococcaceae</taxon>
        <taxon>Deinococcus</taxon>
    </lineage>
</organism>
<gene>
    <name evidence="2" type="ORF">GCM10008960_05010</name>
</gene>
<proteinExistence type="predicted"/>
<evidence type="ECO:0000256" key="1">
    <source>
        <dbReference type="SAM" id="MobiDB-lite"/>
    </source>
</evidence>
<reference evidence="3" key="1">
    <citation type="journal article" date="2019" name="Int. J. Syst. Evol. Microbiol.">
        <title>The Global Catalogue of Microorganisms (GCM) 10K type strain sequencing project: providing services to taxonomists for standard genome sequencing and annotation.</title>
        <authorList>
            <consortium name="The Broad Institute Genomics Platform"/>
            <consortium name="The Broad Institute Genome Sequencing Center for Infectious Disease"/>
            <person name="Wu L."/>
            <person name="Ma J."/>
        </authorList>
    </citation>
    <scope>NUCLEOTIDE SEQUENCE [LARGE SCALE GENOMIC DNA]</scope>
    <source>
        <strain evidence="3">JCM 31405</strain>
    </source>
</reference>
<name>A0ABQ2RYY5_9DEIO</name>
<keyword evidence="3" id="KW-1185">Reference proteome</keyword>
<feature type="region of interest" description="Disordered" evidence="1">
    <location>
        <begin position="29"/>
        <end position="57"/>
    </location>
</feature>
<comment type="caution">
    <text evidence="2">The sequence shown here is derived from an EMBL/GenBank/DDBJ whole genome shotgun (WGS) entry which is preliminary data.</text>
</comment>
<dbReference type="Proteomes" id="UP000644548">
    <property type="component" value="Unassembled WGS sequence"/>
</dbReference>
<protein>
    <submittedName>
        <fullName evidence="2">Uncharacterized protein</fullName>
    </submittedName>
</protein>
<sequence>MLSVTPIHIPLSHLSSALIGVRSVVSRAEAAPRSGWSGGPGVRSLPGSPEQRGDVPGFPVRIAVTLPDALRLP</sequence>
<accession>A0ABQ2RYY5</accession>
<evidence type="ECO:0000313" key="2">
    <source>
        <dbReference type="EMBL" id="GGR81096.1"/>
    </source>
</evidence>